<evidence type="ECO:0000313" key="3">
    <source>
        <dbReference type="Proteomes" id="UP000196521"/>
    </source>
</evidence>
<name>A0A6J7ZHW4_PLARU</name>
<keyword evidence="3" id="KW-1185">Reference proteome</keyword>
<gene>
    <name evidence="2" type="ORF">PLAN_120342</name>
</gene>
<protein>
    <submittedName>
        <fullName evidence="2">Uncharacterized protein</fullName>
    </submittedName>
</protein>
<feature type="region of interest" description="Disordered" evidence="1">
    <location>
        <begin position="1"/>
        <end position="23"/>
    </location>
</feature>
<organism evidence="2 3">
    <name type="scientific">Planktothrix rubescens CCAP 1459/22</name>
    <dbReference type="NCBI Taxonomy" id="329571"/>
    <lineage>
        <taxon>Bacteria</taxon>
        <taxon>Bacillati</taxon>
        <taxon>Cyanobacteriota</taxon>
        <taxon>Cyanophyceae</taxon>
        <taxon>Oscillatoriophycideae</taxon>
        <taxon>Oscillatoriales</taxon>
        <taxon>Microcoleaceae</taxon>
        <taxon>Planktothrix</taxon>
    </lineage>
</organism>
<dbReference type="EMBL" id="CZCZ02000007">
    <property type="protein sequence ID" value="CAC5341151.1"/>
    <property type="molecule type" value="Genomic_DNA"/>
</dbReference>
<accession>A0A6J7ZHW4</accession>
<comment type="caution">
    <text evidence="2">The sequence shown here is derived from an EMBL/GenBank/DDBJ whole genome shotgun (WGS) entry which is preliminary data.</text>
</comment>
<dbReference type="AlphaFoldDB" id="A0A6J7ZHW4"/>
<feature type="compositionally biased region" description="Polar residues" evidence="1">
    <location>
        <begin position="1"/>
        <end position="10"/>
    </location>
</feature>
<sequence length="53" mass="5914">MSTVHSQASYGNPKKFMVDTKDGREGRQGGLIWGNNPAQVEYSAFIINPLHKH</sequence>
<evidence type="ECO:0000313" key="2">
    <source>
        <dbReference type="EMBL" id="CAC5341151.1"/>
    </source>
</evidence>
<proteinExistence type="predicted"/>
<evidence type="ECO:0000256" key="1">
    <source>
        <dbReference type="SAM" id="MobiDB-lite"/>
    </source>
</evidence>
<reference evidence="2" key="1">
    <citation type="submission" date="2020-05" db="EMBL/GenBank/DDBJ databases">
        <authorList>
            <consortium name="Genoscope - CEA"/>
            <person name="William W."/>
        </authorList>
    </citation>
    <scope>NUCLEOTIDE SEQUENCE [LARGE SCALE GENOMIC DNA]</scope>
    <source>
        <strain evidence="2">PCC 7821</strain>
    </source>
</reference>
<dbReference type="Proteomes" id="UP000196521">
    <property type="component" value="Unassembled WGS sequence"/>
</dbReference>